<sequence length="151" mass="16795">MMARRSFFSRGGDGLGFRSGDDADQLHRDGGRRRRHHPAPRGRQAVRGHPPPRLTLARRRVRLCLLIYNVMEVASGFDAQVLFLMPILDFVLRPQFGDLRSSLCCLSDMQIVASKMKCALSFTIAVSETSLDSPDKISGNLQSASTHNKAK</sequence>
<feature type="compositionally biased region" description="Basic and acidic residues" evidence="1">
    <location>
        <begin position="19"/>
        <end position="29"/>
    </location>
</feature>
<dbReference type="Proteomes" id="UP001055439">
    <property type="component" value="Chromosome 5"/>
</dbReference>
<proteinExistence type="predicted"/>
<feature type="region of interest" description="Disordered" evidence="1">
    <location>
        <begin position="131"/>
        <end position="151"/>
    </location>
</feature>
<dbReference type="AlphaFoldDB" id="A0A9E7G3B3"/>
<dbReference type="EMBL" id="CP097507">
    <property type="protein sequence ID" value="URE05863.1"/>
    <property type="molecule type" value="Genomic_DNA"/>
</dbReference>
<organism evidence="2 3">
    <name type="scientific">Musa troglodytarum</name>
    <name type="common">fe'i banana</name>
    <dbReference type="NCBI Taxonomy" id="320322"/>
    <lineage>
        <taxon>Eukaryota</taxon>
        <taxon>Viridiplantae</taxon>
        <taxon>Streptophyta</taxon>
        <taxon>Embryophyta</taxon>
        <taxon>Tracheophyta</taxon>
        <taxon>Spermatophyta</taxon>
        <taxon>Magnoliopsida</taxon>
        <taxon>Liliopsida</taxon>
        <taxon>Zingiberales</taxon>
        <taxon>Musaceae</taxon>
        <taxon>Musa</taxon>
    </lineage>
</organism>
<evidence type="ECO:0000313" key="2">
    <source>
        <dbReference type="EMBL" id="URE05863.1"/>
    </source>
</evidence>
<evidence type="ECO:0000256" key="1">
    <source>
        <dbReference type="SAM" id="MobiDB-lite"/>
    </source>
</evidence>
<feature type="compositionally biased region" description="Polar residues" evidence="1">
    <location>
        <begin position="139"/>
        <end position="151"/>
    </location>
</feature>
<feature type="compositionally biased region" description="Basic residues" evidence="1">
    <location>
        <begin position="30"/>
        <end position="46"/>
    </location>
</feature>
<evidence type="ECO:0000313" key="3">
    <source>
        <dbReference type="Proteomes" id="UP001055439"/>
    </source>
</evidence>
<reference evidence="2" key="1">
    <citation type="submission" date="2022-05" db="EMBL/GenBank/DDBJ databases">
        <title>The Musa troglodytarum L. genome provides insights into the mechanism of non-climacteric behaviour and enrichment of carotenoids.</title>
        <authorList>
            <person name="Wang J."/>
        </authorList>
    </citation>
    <scope>NUCLEOTIDE SEQUENCE</scope>
    <source>
        <tissue evidence="2">Leaf</tissue>
    </source>
</reference>
<name>A0A9E7G3B3_9LILI</name>
<accession>A0A9E7G3B3</accession>
<protein>
    <submittedName>
        <fullName evidence="2">Uncharacterized protein</fullName>
    </submittedName>
</protein>
<gene>
    <name evidence="2" type="ORF">MUK42_33079</name>
</gene>
<keyword evidence="3" id="KW-1185">Reference proteome</keyword>
<feature type="region of interest" description="Disordered" evidence="1">
    <location>
        <begin position="16"/>
        <end position="52"/>
    </location>
</feature>